<dbReference type="Proteomes" id="UP000054097">
    <property type="component" value="Unassembled WGS sequence"/>
</dbReference>
<dbReference type="EMBL" id="KN824289">
    <property type="protein sequence ID" value="KIM29192.1"/>
    <property type="molecule type" value="Genomic_DNA"/>
</dbReference>
<dbReference type="Pfam" id="PF20180">
    <property type="entry name" value="UQCC2_CBP6"/>
    <property type="match status" value="1"/>
</dbReference>
<dbReference type="OrthoDB" id="2107880at2759"/>
<name>A0A0C2XJG6_SERVB</name>
<keyword evidence="2" id="KW-1185">Reference proteome</keyword>
<sequence>MTAGSNLAKELLRIGKSWPPDILRPRLQYGNYLVALAQSKQLEKRLTPGLVRSQQLLLENSLKEKYALSDKTLHPASYPDKYSKLVGLLEEAVATNEASQDAKSKGFWAKLLRR</sequence>
<protein>
    <submittedName>
        <fullName evidence="1">Uncharacterized protein</fullName>
    </submittedName>
</protein>
<organism evidence="1 2">
    <name type="scientific">Serendipita vermifera MAFF 305830</name>
    <dbReference type="NCBI Taxonomy" id="933852"/>
    <lineage>
        <taxon>Eukaryota</taxon>
        <taxon>Fungi</taxon>
        <taxon>Dikarya</taxon>
        <taxon>Basidiomycota</taxon>
        <taxon>Agaricomycotina</taxon>
        <taxon>Agaricomycetes</taxon>
        <taxon>Sebacinales</taxon>
        <taxon>Serendipitaceae</taxon>
        <taxon>Serendipita</taxon>
    </lineage>
</organism>
<dbReference type="HOGENOM" id="CLU_138679_2_0_1"/>
<accession>A0A0C2XJG6</accession>
<gene>
    <name evidence="1" type="ORF">M408DRAFT_120154</name>
</gene>
<proteinExistence type="predicted"/>
<evidence type="ECO:0000313" key="1">
    <source>
        <dbReference type="EMBL" id="KIM29192.1"/>
    </source>
</evidence>
<dbReference type="AlphaFoldDB" id="A0A0C2XJG6"/>
<reference evidence="1 2" key="1">
    <citation type="submission" date="2014-04" db="EMBL/GenBank/DDBJ databases">
        <authorList>
            <consortium name="DOE Joint Genome Institute"/>
            <person name="Kuo A."/>
            <person name="Zuccaro A."/>
            <person name="Kohler A."/>
            <person name="Nagy L.G."/>
            <person name="Floudas D."/>
            <person name="Copeland A."/>
            <person name="Barry K.W."/>
            <person name="Cichocki N."/>
            <person name="Veneault-Fourrey C."/>
            <person name="LaButti K."/>
            <person name="Lindquist E.A."/>
            <person name="Lipzen A."/>
            <person name="Lundell T."/>
            <person name="Morin E."/>
            <person name="Murat C."/>
            <person name="Sun H."/>
            <person name="Tunlid A."/>
            <person name="Henrissat B."/>
            <person name="Grigoriev I.V."/>
            <person name="Hibbett D.S."/>
            <person name="Martin F."/>
            <person name="Nordberg H.P."/>
            <person name="Cantor M.N."/>
            <person name="Hua S.X."/>
        </authorList>
    </citation>
    <scope>NUCLEOTIDE SEQUENCE [LARGE SCALE GENOMIC DNA]</scope>
    <source>
        <strain evidence="1 2">MAFF 305830</strain>
    </source>
</reference>
<dbReference type="STRING" id="933852.A0A0C2XJG6"/>
<evidence type="ECO:0000313" key="2">
    <source>
        <dbReference type="Proteomes" id="UP000054097"/>
    </source>
</evidence>
<reference evidence="2" key="2">
    <citation type="submission" date="2015-01" db="EMBL/GenBank/DDBJ databases">
        <title>Evolutionary Origins and Diversification of the Mycorrhizal Mutualists.</title>
        <authorList>
            <consortium name="DOE Joint Genome Institute"/>
            <consortium name="Mycorrhizal Genomics Consortium"/>
            <person name="Kohler A."/>
            <person name="Kuo A."/>
            <person name="Nagy L.G."/>
            <person name="Floudas D."/>
            <person name="Copeland A."/>
            <person name="Barry K.W."/>
            <person name="Cichocki N."/>
            <person name="Veneault-Fourrey C."/>
            <person name="LaButti K."/>
            <person name="Lindquist E.A."/>
            <person name="Lipzen A."/>
            <person name="Lundell T."/>
            <person name="Morin E."/>
            <person name="Murat C."/>
            <person name="Riley R."/>
            <person name="Ohm R."/>
            <person name="Sun H."/>
            <person name="Tunlid A."/>
            <person name="Henrissat B."/>
            <person name="Grigoriev I.V."/>
            <person name="Hibbett D.S."/>
            <person name="Martin F."/>
        </authorList>
    </citation>
    <scope>NUCLEOTIDE SEQUENCE [LARGE SCALE GENOMIC DNA]</scope>
    <source>
        <strain evidence="2">MAFF 305830</strain>
    </source>
</reference>